<organism evidence="1 2">
    <name type="scientific">Nocardia wallacei</name>
    <dbReference type="NCBI Taxonomy" id="480035"/>
    <lineage>
        <taxon>Bacteria</taxon>
        <taxon>Bacillati</taxon>
        <taxon>Actinomycetota</taxon>
        <taxon>Actinomycetes</taxon>
        <taxon>Mycobacteriales</taxon>
        <taxon>Nocardiaceae</taxon>
        <taxon>Nocardia</taxon>
    </lineage>
</organism>
<sequence length="200" mass="21200">MAAHSAASGAAELDALQSVSGWRAHSREHLLRYRLAVVATNAVEAVRHVGGLVCDRTMAGWEVTVLLADATDVRALRILGATVLDLERSLASPVHDTWPHAVAVDPRMFVADARVRRGVLECLDHELIEVALWGEELPRELDNRLGTVQHRLSGAARAFKGAALTAAGAPDAETGGAEVFRCGELLLTGMWGGSDLVAAG</sequence>
<proteinExistence type="predicted"/>
<reference evidence="1 2" key="1">
    <citation type="submission" date="2020-08" db="EMBL/GenBank/DDBJ databases">
        <title>Genome Sequencing of Nocardia wallacei strain FMUON74 and assembly.</title>
        <authorList>
            <person name="Toyokawa M."/>
            <person name="Uesaka K."/>
        </authorList>
    </citation>
    <scope>NUCLEOTIDE SEQUENCE [LARGE SCALE GENOMIC DNA]</scope>
    <source>
        <strain evidence="1 2">FMUON74</strain>
    </source>
</reference>
<evidence type="ECO:0000313" key="2">
    <source>
        <dbReference type="Proteomes" id="UP000516173"/>
    </source>
</evidence>
<evidence type="ECO:0000313" key="1">
    <source>
        <dbReference type="EMBL" id="BCK54948.1"/>
    </source>
</evidence>
<dbReference type="AlphaFoldDB" id="A0A7G1KIK0"/>
<protein>
    <submittedName>
        <fullName evidence="1">Uncharacterized protein</fullName>
    </submittedName>
</protein>
<gene>
    <name evidence="1" type="ORF">NWFMUON74_27200</name>
</gene>
<accession>A0A7G1KIK0</accession>
<dbReference type="Proteomes" id="UP000516173">
    <property type="component" value="Chromosome"/>
</dbReference>
<name>A0A7G1KIK0_9NOCA</name>
<dbReference type="EMBL" id="AP023396">
    <property type="protein sequence ID" value="BCK54948.1"/>
    <property type="molecule type" value="Genomic_DNA"/>
</dbReference>
<dbReference type="KEGG" id="nwl:NWFMUON74_27200"/>
<keyword evidence="2" id="KW-1185">Reference proteome</keyword>